<sequence>MKDADIIKELIRRNKIRKEDVETFLREKNKDESILLFLVRKGIMSEDEALEFSQDLLMSQEDVKTKDILIDEGVLLEDRYLLYRVKDSTYAVPYSHIRTLELKGKTVVIYTGGIERITIPLKDEETARSLFDQILLNIERLYIR</sequence>
<dbReference type="KEGG" id="hte:Hydth_0740"/>
<dbReference type="OrthoDB" id="9910001at2"/>
<dbReference type="Proteomes" id="UP000002574">
    <property type="component" value="Chromosome"/>
</dbReference>
<dbReference type="RefSeq" id="WP_012963382.1">
    <property type="nucleotide sequence ID" value="NC_013799.1"/>
</dbReference>
<evidence type="ECO:0000313" key="1">
    <source>
        <dbReference type="EMBL" id="BAI69200.1"/>
    </source>
</evidence>
<organism evidence="1 2">
    <name type="scientific">Hydrogenobacter thermophilus (strain DSM 6534 / IAM 12695 / TK-6)</name>
    <dbReference type="NCBI Taxonomy" id="608538"/>
    <lineage>
        <taxon>Bacteria</taxon>
        <taxon>Pseudomonadati</taxon>
        <taxon>Aquificota</taxon>
        <taxon>Aquificia</taxon>
        <taxon>Aquificales</taxon>
        <taxon>Aquificaceae</taxon>
        <taxon>Hydrogenobacter</taxon>
    </lineage>
</organism>
<evidence type="ECO:0000313" key="2">
    <source>
        <dbReference type="Proteomes" id="UP000002574"/>
    </source>
</evidence>
<accession>D3DH98</accession>
<dbReference type="STRING" id="608538.HTH_0740"/>
<dbReference type="EMBL" id="AP011112">
    <property type="protein sequence ID" value="BAI69200.1"/>
    <property type="molecule type" value="Genomic_DNA"/>
</dbReference>
<dbReference type="AlphaFoldDB" id="D3DH98"/>
<name>D3DH98_HYDTT</name>
<proteinExistence type="predicted"/>
<keyword evidence="2" id="KW-1185">Reference proteome</keyword>
<dbReference type="KEGG" id="hth:HTH_0740"/>
<protein>
    <submittedName>
        <fullName evidence="1">Uncharacterized protein</fullName>
    </submittedName>
</protein>
<gene>
    <name evidence="1" type="ordered locus">HTH_0740</name>
</gene>
<reference evidence="1 2" key="1">
    <citation type="journal article" date="2010" name="J. Bacteriol.">
        <title>Complete genome sequence of the thermophilic, obligately chemolithoautotrophic hydrogen-oxidizing bacterium Hydrogenobacter thermophilus TK-6.</title>
        <authorList>
            <person name="Arai H."/>
            <person name="Kanbe H."/>
            <person name="Ishii M."/>
            <person name="Igarashi Y."/>
        </authorList>
    </citation>
    <scope>NUCLEOTIDE SEQUENCE [LARGE SCALE GENOMIC DNA]</scope>
    <source>
        <strain evidence="2">DSM 6534 / IAM 12695 / TK-6 [Tokyo]</strain>
    </source>
</reference>